<proteinExistence type="predicted"/>
<gene>
    <name evidence="2" type="ORF">PBAH0796_LOCUS9837</name>
</gene>
<name>A0A7S0A778_9DINO</name>
<accession>A0A7S0A778</accession>
<protein>
    <submittedName>
        <fullName evidence="2">Uncharacterized protein</fullName>
    </submittedName>
</protein>
<sequence length="399" mass="44134">MGNTGWRVDEQKEVVLCLHSVHNVQHSPNESYYGMATDHASEVEIPVTSERPARLMAGADSVLSVRVFLHNRGSPSTSDRPVGQLSIPIREVLDTCGPGLYQTWFLLDAPAPYGGMNRGQITERFRRSLHGVSMEPHTSRVCLTLLESSTDPADWAKDDKDCITYYEPLLVSHGQHVQISQAYFDYIERTEAAGKGGVAAKRSSTASTGSTPVEASALKAELERLQQQQREEEISQLQRELDQITEEANKRIEKGNEAIVKLKAELKQLRDVEAVQLQREHVEAEQRVQVLRQEGASLRQRVEFSKDASAATDAELQKLRQDVLVLTNQKDALMKMVQDIYGTAQSSPAGAEQSPAQAAAARALASIQGPSLQGAQECRVEEKLLPDAHELLNEPLRPL</sequence>
<dbReference type="EMBL" id="HBEG01016374">
    <property type="protein sequence ID" value="CAD8354470.1"/>
    <property type="molecule type" value="Transcribed_RNA"/>
</dbReference>
<evidence type="ECO:0000313" key="2">
    <source>
        <dbReference type="EMBL" id="CAD8354470.1"/>
    </source>
</evidence>
<organism evidence="2">
    <name type="scientific">Pyrodinium bahamense</name>
    <dbReference type="NCBI Taxonomy" id="73915"/>
    <lineage>
        <taxon>Eukaryota</taxon>
        <taxon>Sar</taxon>
        <taxon>Alveolata</taxon>
        <taxon>Dinophyceae</taxon>
        <taxon>Gonyaulacales</taxon>
        <taxon>Pyrocystaceae</taxon>
        <taxon>Pyrodinium</taxon>
    </lineage>
</organism>
<dbReference type="AlphaFoldDB" id="A0A7S0A778"/>
<reference evidence="2" key="1">
    <citation type="submission" date="2021-01" db="EMBL/GenBank/DDBJ databases">
        <authorList>
            <person name="Corre E."/>
            <person name="Pelletier E."/>
            <person name="Niang G."/>
            <person name="Scheremetjew M."/>
            <person name="Finn R."/>
            <person name="Kale V."/>
            <person name="Holt S."/>
            <person name="Cochrane G."/>
            <person name="Meng A."/>
            <person name="Brown T."/>
            <person name="Cohen L."/>
        </authorList>
    </citation>
    <scope>NUCLEOTIDE SEQUENCE</scope>
    <source>
        <strain evidence="2">Pbaha01</strain>
    </source>
</reference>
<feature type="coiled-coil region" evidence="1">
    <location>
        <begin position="215"/>
        <end position="336"/>
    </location>
</feature>
<evidence type="ECO:0000256" key="1">
    <source>
        <dbReference type="SAM" id="Coils"/>
    </source>
</evidence>
<keyword evidence="1" id="KW-0175">Coiled coil</keyword>